<accession>X0ZXR0</accession>
<reference evidence="2" key="1">
    <citation type="journal article" date="2014" name="Front. Microbiol.">
        <title>High frequency of phylogenetically diverse reductive dehalogenase-homologous genes in deep subseafloor sedimentary metagenomes.</title>
        <authorList>
            <person name="Kawai M."/>
            <person name="Futagami T."/>
            <person name="Toyoda A."/>
            <person name="Takaki Y."/>
            <person name="Nishi S."/>
            <person name="Hori S."/>
            <person name="Arai W."/>
            <person name="Tsubouchi T."/>
            <person name="Morono Y."/>
            <person name="Uchiyama I."/>
            <person name="Ito T."/>
            <person name="Fujiyama A."/>
            <person name="Inagaki F."/>
            <person name="Takami H."/>
        </authorList>
    </citation>
    <scope>NUCLEOTIDE SEQUENCE</scope>
    <source>
        <strain evidence="2">Expedition CK06-06</strain>
    </source>
</reference>
<dbReference type="PANTHER" id="PTHR33713">
    <property type="entry name" value="ANTITOXIN YAFN-RELATED"/>
    <property type="match status" value="1"/>
</dbReference>
<gene>
    <name evidence="2" type="ORF">S01H4_06463</name>
</gene>
<dbReference type="EMBL" id="BART01001995">
    <property type="protein sequence ID" value="GAG74334.1"/>
    <property type="molecule type" value="Genomic_DNA"/>
</dbReference>
<dbReference type="Gene3D" id="1.10.1220.170">
    <property type="match status" value="1"/>
</dbReference>
<dbReference type="NCBIfam" id="TIGR01552">
    <property type="entry name" value="phd_fam"/>
    <property type="match status" value="1"/>
</dbReference>
<dbReference type="Gene3D" id="3.40.1620.10">
    <property type="entry name" value="YefM-like domain"/>
    <property type="match status" value="1"/>
</dbReference>
<dbReference type="InterPro" id="IPR051405">
    <property type="entry name" value="phD/YefM_antitoxin"/>
</dbReference>
<protein>
    <recommendedName>
        <fullName evidence="3">Antitoxin</fullName>
    </recommendedName>
</protein>
<dbReference type="SUPFAM" id="SSF143120">
    <property type="entry name" value="YefM-like"/>
    <property type="match status" value="1"/>
</dbReference>
<dbReference type="InterPro" id="IPR036165">
    <property type="entry name" value="YefM-like_sf"/>
</dbReference>
<name>X0ZXR0_9ZZZZ</name>
<evidence type="ECO:0000313" key="2">
    <source>
        <dbReference type="EMBL" id="GAG74334.1"/>
    </source>
</evidence>
<dbReference type="InterPro" id="IPR006442">
    <property type="entry name" value="Antitoxin_Phd/YefM"/>
</dbReference>
<proteinExistence type="inferred from homology"/>
<sequence>MLTIQDYIPVTKAKSKLLDIIRKIENSDDTVAITKNGVPEAVLLSMNKFEGLVETLEVLSDEKVMKSIRKSIKEAREGKWLDYDEVFGE</sequence>
<comment type="caution">
    <text evidence="2">The sequence shown here is derived from an EMBL/GenBank/DDBJ whole genome shotgun (WGS) entry which is preliminary data.</text>
</comment>
<evidence type="ECO:0008006" key="3">
    <source>
        <dbReference type="Google" id="ProtNLM"/>
    </source>
</evidence>
<dbReference type="AlphaFoldDB" id="X0ZXR0"/>
<evidence type="ECO:0000256" key="1">
    <source>
        <dbReference type="ARBA" id="ARBA00009981"/>
    </source>
</evidence>
<comment type="similarity">
    <text evidence="1">Belongs to the phD/YefM antitoxin family.</text>
</comment>
<organism evidence="2">
    <name type="scientific">marine sediment metagenome</name>
    <dbReference type="NCBI Taxonomy" id="412755"/>
    <lineage>
        <taxon>unclassified sequences</taxon>
        <taxon>metagenomes</taxon>
        <taxon>ecological metagenomes</taxon>
    </lineage>
</organism>
<dbReference type="Pfam" id="PF02604">
    <property type="entry name" value="PhdYeFM_antitox"/>
    <property type="match status" value="1"/>
</dbReference>
<dbReference type="PANTHER" id="PTHR33713:SF6">
    <property type="entry name" value="ANTITOXIN YEFM"/>
    <property type="match status" value="1"/>
</dbReference>